<dbReference type="EMBL" id="GGEC01072299">
    <property type="protein sequence ID" value="MBX52783.1"/>
    <property type="molecule type" value="Transcribed_RNA"/>
</dbReference>
<reference evidence="1" key="1">
    <citation type="submission" date="2018-02" db="EMBL/GenBank/DDBJ databases">
        <title>Rhizophora mucronata_Transcriptome.</title>
        <authorList>
            <person name="Meera S.P."/>
            <person name="Sreeshan A."/>
            <person name="Augustine A."/>
        </authorList>
    </citation>
    <scope>NUCLEOTIDE SEQUENCE</scope>
    <source>
        <tissue evidence="1">Leaf</tissue>
    </source>
</reference>
<sequence length="38" mass="4236">MLTGTCLLLNSLLSRSLLKSSNLLFCVKSFIYLFILGL</sequence>
<dbReference type="AlphaFoldDB" id="A0A2P2PDH9"/>
<evidence type="ECO:0000313" key="1">
    <source>
        <dbReference type="EMBL" id="MBX52783.1"/>
    </source>
</evidence>
<organism evidence="1">
    <name type="scientific">Rhizophora mucronata</name>
    <name type="common">Asiatic mangrove</name>
    <dbReference type="NCBI Taxonomy" id="61149"/>
    <lineage>
        <taxon>Eukaryota</taxon>
        <taxon>Viridiplantae</taxon>
        <taxon>Streptophyta</taxon>
        <taxon>Embryophyta</taxon>
        <taxon>Tracheophyta</taxon>
        <taxon>Spermatophyta</taxon>
        <taxon>Magnoliopsida</taxon>
        <taxon>eudicotyledons</taxon>
        <taxon>Gunneridae</taxon>
        <taxon>Pentapetalae</taxon>
        <taxon>rosids</taxon>
        <taxon>fabids</taxon>
        <taxon>Malpighiales</taxon>
        <taxon>Rhizophoraceae</taxon>
        <taxon>Rhizophora</taxon>
    </lineage>
</organism>
<proteinExistence type="predicted"/>
<protein>
    <submittedName>
        <fullName evidence="1">Uncharacterized protein</fullName>
    </submittedName>
</protein>
<accession>A0A2P2PDH9</accession>
<name>A0A2P2PDH9_RHIMU</name>